<evidence type="ECO:0008006" key="8">
    <source>
        <dbReference type="Google" id="ProtNLM"/>
    </source>
</evidence>
<dbReference type="GO" id="GO:0046872">
    <property type="term" value="F:metal ion binding"/>
    <property type="evidence" value="ECO:0007669"/>
    <property type="project" value="UniProtKB-KW"/>
</dbReference>
<dbReference type="GO" id="GO:0005763">
    <property type="term" value="C:mitochondrial small ribosomal subunit"/>
    <property type="evidence" value="ECO:0007669"/>
    <property type="project" value="TreeGrafter"/>
</dbReference>
<sequence>MKETPKQLFDSINSLFENVSLKELKSINLELSKKYKKQKHKFFSSDKERLSYIASRMPATLKSIEYSLNEIKNITPKISIKSVLDLGSGSGATLWALLSVFTSENGKLKTNFPTTYLVEKDEKMIFYAKELLKNVKGISKKVTFGKNDILRVKNYDFDLVMLSYVANELKNFQIDKIINRWFFSKSKIIVFIEPGTKYGFKNIKYIRDFLIKKVCKLIAPCPNTLKCPMPKNDWCHFYVRVKRSKIHKYIKGGTLGYEDEKFSYVIATKEKVNYPKARILRFVKKTKQDLNFTLCKDGKMLNEKVSRKGKKRDKMVEKLNWGDVFDV</sequence>
<dbReference type="EMBL" id="LAZR01011851">
    <property type="protein sequence ID" value="KKM57504.1"/>
    <property type="molecule type" value="Genomic_DNA"/>
</dbReference>
<organism evidence="7">
    <name type="scientific">marine sediment metagenome</name>
    <dbReference type="NCBI Taxonomy" id="412755"/>
    <lineage>
        <taxon>unclassified sequences</taxon>
        <taxon>metagenomes</taxon>
        <taxon>ecological metagenomes</taxon>
    </lineage>
</organism>
<dbReference type="GO" id="GO:0051536">
    <property type="term" value="F:iron-sulfur cluster binding"/>
    <property type="evidence" value="ECO:0007669"/>
    <property type="project" value="UniProtKB-KW"/>
</dbReference>
<dbReference type="GO" id="GO:0006412">
    <property type="term" value="P:translation"/>
    <property type="evidence" value="ECO:0007669"/>
    <property type="project" value="InterPro"/>
</dbReference>
<dbReference type="PANTHER" id="PTHR13184:SF5">
    <property type="entry name" value="METHYLTRANSFERASE-LIKE PROTEIN 17, MITOCHONDRIAL"/>
    <property type="match status" value="1"/>
</dbReference>
<dbReference type="InterPro" id="IPR029063">
    <property type="entry name" value="SAM-dependent_MTases_sf"/>
</dbReference>
<dbReference type="Gene3D" id="3.40.50.150">
    <property type="entry name" value="Vaccinia Virus protein VP39"/>
    <property type="match status" value="1"/>
</dbReference>
<evidence type="ECO:0000256" key="6">
    <source>
        <dbReference type="ARBA" id="ARBA00023128"/>
    </source>
</evidence>
<comment type="caution">
    <text evidence="7">The sequence shown here is derived from an EMBL/GenBank/DDBJ whole genome shotgun (WGS) entry which is preliminary data.</text>
</comment>
<evidence type="ECO:0000256" key="4">
    <source>
        <dbReference type="ARBA" id="ARBA00023004"/>
    </source>
</evidence>
<keyword evidence="6" id="KW-0496">Mitochondrion</keyword>
<gene>
    <name evidence="7" type="ORF">LCGC14_1550710</name>
</gene>
<evidence type="ECO:0000256" key="3">
    <source>
        <dbReference type="ARBA" id="ARBA00022946"/>
    </source>
</evidence>
<dbReference type="AlphaFoldDB" id="A0A0F9LR59"/>
<keyword evidence="2" id="KW-0479">Metal-binding</keyword>
<keyword evidence="4" id="KW-0408">Iron</keyword>
<dbReference type="SUPFAM" id="SSF53335">
    <property type="entry name" value="S-adenosyl-L-methionine-dependent methyltransferases"/>
    <property type="match status" value="1"/>
</dbReference>
<keyword evidence="5" id="KW-0411">Iron-sulfur</keyword>
<comment type="subcellular location">
    <subcellularLocation>
        <location evidence="1">Mitochondrion</location>
    </subcellularLocation>
</comment>
<dbReference type="InterPro" id="IPR015324">
    <property type="entry name" value="Ribosomal_Rsm22-like"/>
</dbReference>
<dbReference type="GO" id="GO:0008168">
    <property type="term" value="F:methyltransferase activity"/>
    <property type="evidence" value="ECO:0007669"/>
    <property type="project" value="InterPro"/>
</dbReference>
<evidence type="ECO:0000256" key="1">
    <source>
        <dbReference type="ARBA" id="ARBA00004173"/>
    </source>
</evidence>
<dbReference type="GO" id="GO:0003735">
    <property type="term" value="F:structural constituent of ribosome"/>
    <property type="evidence" value="ECO:0007669"/>
    <property type="project" value="TreeGrafter"/>
</dbReference>
<reference evidence="7" key="1">
    <citation type="journal article" date="2015" name="Nature">
        <title>Complex archaea that bridge the gap between prokaryotes and eukaryotes.</title>
        <authorList>
            <person name="Spang A."/>
            <person name="Saw J.H."/>
            <person name="Jorgensen S.L."/>
            <person name="Zaremba-Niedzwiedzka K."/>
            <person name="Martijn J."/>
            <person name="Lind A.E."/>
            <person name="van Eijk R."/>
            <person name="Schleper C."/>
            <person name="Guy L."/>
            <person name="Ettema T.J."/>
        </authorList>
    </citation>
    <scope>NUCLEOTIDE SEQUENCE</scope>
</reference>
<dbReference type="Pfam" id="PF09243">
    <property type="entry name" value="Rsm22"/>
    <property type="match status" value="1"/>
</dbReference>
<accession>A0A0F9LR59</accession>
<protein>
    <recommendedName>
        <fullName evidence="8">Ribosomal small subunit Rsm22</fullName>
    </recommendedName>
</protein>
<keyword evidence="3" id="KW-0809">Transit peptide</keyword>
<evidence type="ECO:0000313" key="7">
    <source>
        <dbReference type="EMBL" id="KKM57504.1"/>
    </source>
</evidence>
<dbReference type="InterPro" id="IPR052571">
    <property type="entry name" value="Mt_RNA_Methyltransferase"/>
</dbReference>
<name>A0A0F9LR59_9ZZZZ</name>
<dbReference type="PANTHER" id="PTHR13184">
    <property type="entry name" value="37S RIBOSOMAL PROTEIN S22"/>
    <property type="match status" value="1"/>
</dbReference>
<evidence type="ECO:0000256" key="5">
    <source>
        <dbReference type="ARBA" id="ARBA00023014"/>
    </source>
</evidence>
<evidence type="ECO:0000256" key="2">
    <source>
        <dbReference type="ARBA" id="ARBA00022723"/>
    </source>
</evidence>
<proteinExistence type="predicted"/>